<name>A0A1G7PAD1_9FLAO</name>
<dbReference type="Proteomes" id="UP000199203">
    <property type="component" value="Unassembled WGS sequence"/>
</dbReference>
<accession>A0A1G7PAD1</accession>
<proteinExistence type="predicted"/>
<reference evidence="2" key="1">
    <citation type="submission" date="2016-10" db="EMBL/GenBank/DDBJ databases">
        <authorList>
            <person name="Varghese N."/>
            <person name="Submissions S."/>
        </authorList>
    </citation>
    <scope>NUCLEOTIDE SEQUENCE [LARGE SCALE GENOMIC DNA]</scope>
    <source>
        <strain evidence="2">DSM 19684</strain>
    </source>
</reference>
<evidence type="ECO:0000313" key="1">
    <source>
        <dbReference type="EMBL" id="SDF83262.1"/>
    </source>
</evidence>
<dbReference type="InterPro" id="IPR010281">
    <property type="entry name" value="DUF885"/>
</dbReference>
<dbReference type="EMBL" id="FNBH01000002">
    <property type="protein sequence ID" value="SDF83262.1"/>
    <property type="molecule type" value="Genomic_DNA"/>
</dbReference>
<keyword evidence="2" id="KW-1185">Reference proteome</keyword>
<dbReference type="PANTHER" id="PTHR33361:SF16">
    <property type="entry name" value="DUF885 DOMAIN-CONTAINING PROTEIN"/>
    <property type="match status" value="1"/>
</dbReference>
<evidence type="ECO:0000313" key="2">
    <source>
        <dbReference type="Proteomes" id="UP000199203"/>
    </source>
</evidence>
<protein>
    <submittedName>
        <fullName evidence="1">Uncharacterized conserved protein, DUF885 familyt</fullName>
    </submittedName>
</protein>
<dbReference type="Pfam" id="PF05960">
    <property type="entry name" value="DUF885"/>
    <property type="match status" value="1"/>
</dbReference>
<organism evidence="1 2">
    <name type="scientific">Epilithonimonas hungarica</name>
    <dbReference type="NCBI Taxonomy" id="454006"/>
    <lineage>
        <taxon>Bacteria</taxon>
        <taxon>Pseudomonadati</taxon>
        <taxon>Bacteroidota</taxon>
        <taxon>Flavobacteriia</taxon>
        <taxon>Flavobacteriales</taxon>
        <taxon>Weeksellaceae</taxon>
        <taxon>Chryseobacterium group</taxon>
        <taxon>Epilithonimonas</taxon>
    </lineage>
</organism>
<dbReference type="PANTHER" id="PTHR33361">
    <property type="entry name" value="GLR0591 PROTEIN"/>
    <property type="match status" value="1"/>
</dbReference>
<dbReference type="STRING" id="454006.SAMN05421825_2236"/>
<gene>
    <name evidence="1" type="ORF">SAMN05421825_2236</name>
</gene>
<sequence length="653" mass="75247">MNVKNFCRLFLKIIIKIDVILDIVLILRCNTLKKLRSIFYDLKILSLHCLKKLRMKSFYKILFFAVLLFSVSCKKEDSPMVKNVGFSVSDLDSIAANYYEGYLKFYPLEATSQGDERYNDLLPNNLSQDFIKKEIAFYNSVHDQLKSVDYNSLDNDQKVVFDVLEYTLIDKQERYAYHPEYIPFTQFGGLPLDFPMLGSGTGIQPFKTEKDYDNWLKRVDEFPIWMDSAIENFRLGIKNNVVLPKSLVVKMIPQMKAEEITTFEIEKNIFYGPIKNLPKDFKPVIANKYAKLYQDAIKSKLIPAYLKMADFLEKEYLPKSRTTDGYNALPNGNNIYAYYVKSWTTTDKTPDEIHKTGLAEVERLRKEMEKVKNQVGFKGSLEEFLNFVKTDPKAMPYKTSAEVLAGFQSILDKITPKLKTMFNVTPKTPFEIRQTEKYREASASAEYIQGSPDGKRPGIFYTPIPDPKKFNVTSGMESLFLHEAIPGHHYQISLQQENLKLPKFMRFGWIGAYGEGWALYCESLGPEFGLYTDPYQKMGSLSDEMLRAVRLVIDTGIHTGQMSREDAIKYFLSNVAYDEAGATAEVERYMAMPGQALSYKTGAMKIRELRNKYQKEQGKKFNLASFHDEVLSQGCLPLEVLERKMNLWAKSVK</sequence>
<dbReference type="AlphaFoldDB" id="A0A1G7PAD1"/>